<evidence type="ECO:0000313" key="2">
    <source>
        <dbReference type="EMBL" id="WHX48213.1"/>
    </source>
</evidence>
<reference evidence="2" key="1">
    <citation type="submission" date="2023-05" db="EMBL/GenBank/DDBJ databases">
        <title>Comparative genomics of Bacillaceae isolates and their secondary metabolite potential.</title>
        <authorList>
            <person name="Song L."/>
            <person name="Nielsen L.J."/>
            <person name="Mohite O."/>
            <person name="Xu X."/>
            <person name="Weber T."/>
            <person name="Kovacs A.T."/>
        </authorList>
    </citation>
    <scope>NUCLEOTIDE SEQUENCE</scope>
    <source>
        <strain evidence="2">B2_4</strain>
    </source>
</reference>
<gene>
    <name evidence="2" type="ORF">QNH46_19240</name>
</gene>
<dbReference type="KEGG" id="pwn:QNH46_19240"/>
<accession>A0AA95IAB1</accession>
<dbReference type="Proteomes" id="UP001177943">
    <property type="component" value="Chromosome"/>
</dbReference>
<sequence length="111" mass="12637">MIKLELSPLAERRLQEKLGEEPGVIKLYYDTEGCGCDGINTLLIQNEKGQFDLPIDAGGLSFVVDQQHQIFYEDTLWLDAEENYPAFKLRSKSATYSSNVQLRDMRHLAAQ</sequence>
<dbReference type="Pfam" id="PF01521">
    <property type="entry name" value="Fe-S_biosyn"/>
    <property type="match status" value="1"/>
</dbReference>
<feature type="domain" description="Core" evidence="1">
    <location>
        <begin position="3"/>
        <end position="103"/>
    </location>
</feature>
<dbReference type="AlphaFoldDB" id="A0AA95IAB1"/>
<dbReference type="InterPro" id="IPR035903">
    <property type="entry name" value="HesB-like_dom_sf"/>
</dbReference>
<organism evidence="2 3">
    <name type="scientific">Paenibacillus woosongensis</name>
    <dbReference type="NCBI Taxonomy" id="307580"/>
    <lineage>
        <taxon>Bacteria</taxon>
        <taxon>Bacillati</taxon>
        <taxon>Bacillota</taxon>
        <taxon>Bacilli</taxon>
        <taxon>Bacillales</taxon>
        <taxon>Paenibacillaceae</taxon>
        <taxon>Paenibacillus</taxon>
    </lineage>
</organism>
<evidence type="ECO:0000313" key="3">
    <source>
        <dbReference type="Proteomes" id="UP001177943"/>
    </source>
</evidence>
<name>A0AA95IAB1_9BACL</name>
<dbReference type="RefSeq" id="WP_283925647.1">
    <property type="nucleotide sequence ID" value="NZ_CP126084.1"/>
</dbReference>
<evidence type="ECO:0000259" key="1">
    <source>
        <dbReference type="Pfam" id="PF01521"/>
    </source>
</evidence>
<dbReference type="SUPFAM" id="SSF89360">
    <property type="entry name" value="HesB-like domain"/>
    <property type="match status" value="1"/>
</dbReference>
<proteinExistence type="predicted"/>
<dbReference type="EMBL" id="CP126084">
    <property type="protein sequence ID" value="WHX48213.1"/>
    <property type="molecule type" value="Genomic_DNA"/>
</dbReference>
<protein>
    <submittedName>
        <fullName evidence="2">Iron-sulfur cluster biosynthesis family protein</fullName>
    </submittedName>
</protein>
<dbReference type="Gene3D" id="2.60.300.12">
    <property type="entry name" value="HesB-like domain"/>
    <property type="match status" value="1"/>
</dbReference>
<dbReference type="InterPro" id="IPR000361">
    <property type="entry name" value="ATAP_core_dom"/>
</dbReference>